<dbReference type="InterPro" id="IPR001647">
    <property type="entry name" value="HTH_TetR"/>
</dbReference>
<dbReference type="PANTHER" id="PTHR30055:SF184">
    <property type="entry name" value="HTH-TYPE TRANSCRIPTIONAL REGULATOR ETHR"/>
    <property type="match status" value="1"/>
</dbReference>
<dbReference type="Proteomes" id="UP001064971">
    <property type="component" value="Plasmid pDAETH-1"/>
</dbReference>
<keyword evidence="1 2" id="KW-0238">DNA-binding</keyword>
<evidence type="ECO:0000256" key="2">
    <source>
        <dbReference type="PROSITE-ProRule" id="PRU00335"/>
    </source>
</evidence>
<dbReference type="InterPro" id="IPR050109">
    <property type="entry name" value="HTH-type_TetR-like_transc_reg"/>
</dbReference>
<keyword evidence="5" id="KW-1185">Reference proteome</keyword>
<organism evidence="4 5">
    <name type="scientific">Deinococcus aetherius</name>
    <dbReference type="NCBI Taxonomy" id="200252"/>
    <lineage>
        <taxon>Bacteria</taxon>
        <taxon>Thermotogati</taxon>
        <taxon>Deinococcota</taxon>
        <taxon>Deinococci</taxon>
        <taxon>Deinococcales</taxon>
        <taxon>Deinococcaceae</taxon>
        <taxon>Deinococcus</taxon>
    </lineage>
</organism>
<dbReference type="Gene3D" id="1.10.357.10">
    <property type="entry name" value="Tetracycline Repressor, domain 2"/>
    <property type="match status" value="1"/>
</dbReference>
<keyword evidence="4" id="KW-0614">Plasmid</keyword>
<accession>A0ABN6RNN4</accession>
<feature type="domain" description="HTH tetR-type" evidence="3">
    <location>
        <begin position="11"/>
        <end position="71"/>
    </location>
</feature>
<dbReference type="PANTHER" id="PTHR30055">
    <property type="entry name" value="HTH-TYPE TRANSCRIPTIONAL REGULATOR RUTR"/>
    <property type="match status" value="1"/>
</dbReference>
<dbReference type="SUPFAM" id="SSF46689">
    <property type="entry name" value="Homeodomain-like"/>
    <property type="match status" value="1"/>
</dbReference>
<dbReference type="PRINTS" id="PR00455">
    <property type="entry name" value="HTHTETR"/>
</dbReference>
<dbReference type="EMBL" id="AP026561">
    <property type="protein sequence ID" value="BDP43469.1"/>
    <property type="molecule type" value="Genomic_DNA"/>
</dbReference>
<dbReference type="Pfam" id="PF00440">
    <property type="entry name" value="TetR_N"/>
    <property type="match status" value="1"/>
</dbReference>
<feature type="DNA-binding region" description="H-T-H motif" evidence="2">
    <location>
        <begin position="34"/>
        <end position="53"/>
    </location>
</feature>
<dbReference type="InterPro" id="IPR009057">
    <property type="entry name" value="Homeodomain-like_sf"/>
</dbReference>
<evidence type="ECO:0000313" key="5">
    <source>
        <dbReference type="Proteomes" id="UP001064971"/>
    </source>
</evidence>
<dbReference type="RefSeq" id="WP_264777949.1">
    <property type="nucleotide sequence ID" value="NZ_AP026561.1"/>
</dbReference>
<reference evidence="4" key="1">
    <citation type="submission" date="2022-07" db="EMBL/GenBank/DDBJ databases">
        <title>Complete Genome Sequence of the Radioresistant Bacterium Deinococcus aetherius ST0316, Isolated from the Air Dust collected in Lower Stratosphere above Japan.</title>
        <authorList>
            <person name="Satoh K."/>
            <person name="Hagiwara K."/>
            <person name="Katsumata K."/>
            <person name="Kubo A."/>
            <person name="Yokobori S."/>
            <person name="Yamagishi A."/>
            <person name="Oono Y."/>
            <person name="Narumi I."/>
        </authorList>
    </citation>
    <scope>NUCLEOTIDE SEQUENCE</scope>
    <source>
        <strain evidence="4">ST0316</strain>
        <plasmid evidence="4">pDAETH-1</plasmid>
    </source>
</reference>
<gene>
    <name evidence="4" type="ORF">DAETH_34380</name>
</gene>
<protein>
    <submittedName>
        <fullName evidence="4">TetR family transcriptional regulator</fullName>
    </submittedName>
</protein>
<evidence type="ECO:0000259" key="3">
    <source>
        <dbReference type="PROSITE" id="PS50977"/>
    </source>
</evidence>
<geneLocation type="plasmid" evidence="4 5">
    <name>pDAETH-1</name>
</geneLocation>
<evidence type="ECO:0000313" key="4">
    <source>
        <dbReference type="EMBL" id="BDP43469.1"/>
    </source>
</evidence>
<sequence length="193" mass="20971">MTGLSKRLASTDRRAQILDAAEALFIERGFEGVSMPDLAGRLGTSRPTIYTYFTSTEAMLAALLERRLGALWERVAPLLPQLATGGAEEFAHLTRELLHERELLLLLHSGGGPTFQAHRRAFLHGLETRLEAHRPALPERRPHLLRLVILTLEAATLAALHGELPGGGDLPETLGAFVRGGMDRVLGCGQEGS</sequence>
<evidence type="ECO:0000256" key="1">
    <source>
        <dbReference type="ARBA" id="ARBA00023125"/>
    </source>
</evidence>
<dbReference type="PROSITE" id="PS50977">
    <property type="entry name" value="HTH_TETR_2"/>
    <property type="match status" value="1"/>
</dbReference>
<proteinExistence type="predicted"/>
<name>A0ABN6RNN4_9DEIO</name>